<dbReference type="PANTHER" id="PTHR35010:SF4">
    <property type="entry name" value="BLL5781 PROTEIN"/>
    <property type="match status" value="1"/>
</dbReference>
<evidence type="ECO:0000313" key="2">
    <source>
        <dbReference type="EMBL" id="MFC6759745.1"/>
    </source>
</evidence>
<dbReference type="PANTHER" id="PTHR35010">
    <property type="entry name" value="BLL4672 PROTEIN-RELATED"/>
    <property type="match status" value="1"/>
</dbReference>
<keyword evidence="3" id="KW-1185">Reference proteome</keyword>
<dbReference type="InterPro" id="IPR001387">
    <property type="entry name" value="Cro/C1-type_HTH"/>
</dbReference>
<dbReference type="InterPro" id="IPR010982">
    <property type="entry name" value="Lambda_DNA-bd_dom_sf"/>
</dbReference>
<evidence type="ECO:0000259" key="1">
    <source>
        <dbReference type="PROSITE" id="PS50943"/>
    </source>
</evidence>
<gene>
    <name evidence="2" type="ORF">ACFQFQ_09970</name>
</gene>
<dbReference type="InterPro" id="IPR041413">
    <property type="entry name" value="MLTR_LBD"/>
</dbReference>
<dbReference type="Gene3D" id="3.30.450.180">
    <property type="match status" value="1"/>
</dbReference>
<dbReference type="EMBL" id="JBHSWG010000001">
    <property type="protein sequence ID" value="MFC6759745.1"/>
    <property type="molecule type" value="Genomic_DNA"/>
</dbReference>
<reference evidence="3" key="1">
    <citation type="journal article" date="2019" name="Int. J. Syst. Evol. Microbiol.">
        <title>The Global Catalogue of Microorganisms (GCM) 10K type strain sequencing project: providing services to taxonomists for standard genome sequencing and annotation.</title>
        <authorList>
            <consortium name="The Broad Institute Genomics Platform"/>
            <consortium name="The Broad Institute Genome Sequencing Center for Infectious Disease"/>
            <person name="Wu L."/>
            <person name="Ma J."/>
        </authorList>
    </citation>
    <scope>NUCLEOTIDE SEQUENCE [LARGE SCALE GENOMIC DNA]</scope>
    <source>
        <strain evidence="3">CCUG 66188</strain>
    </source>
</reference>
<proteinExistence type="predicted"/>
<comment type="caution">
    <text evidence="2">The sequence shown here is derived from an EMBL/GenBank/DDBJ whole genome shotgun (WGS) entry which is preliminary data.</text>
</comment>
<dbReference type="SUPFAM" id="SSF47413">
    <property type="entry name" value="lambda repressor-like DNA-binding domains"/>
    <property type="match status" value="1"/>
</dbReference>
<dbReference type="Pfam" id="PF01381">
    <property type="entry name" value="HTH_3"/>
    <property type="match status" value="1"/>
</dbReference>
<name>A0ABW2B214_9RHOB</name>
<organism evidence="2 3">
    <name type="scientific">Sulfitobacter porphyrae</name>
    <dbReference type="NCBI Taxonomy" id="1246864"/>
    <lineage>
        <taxon>Bacteria</taxon>
        <taxon>Pseudomonadati</taxon>
        <taxon>Pseudomonadota</taxon>
        <taxon>Alphaproteobacteria</taxon>
        <taxon>Rhodobacterales</taxon>
        <taxon>Roseobacteraceae</taxon>
        <taxon>Sulfitobacter</taxon>
    </lineage>
</organism>
<protein>
    <submittedName>
        <fullName evidence="2">Helix-turn-helix domain-containing protein</fullName>
    </submittedName>
</protein>
<dbReference type="Pfam" id="PF17765">
    <property type="entry name" value="MLTR_LBD"/>
    <property type="match status" value="1"/>
</dbReference>
<dbReference type="PROSITE" id="PS50943">
    <property type="entry name" value="HTH_CROC1"/>
    <property type="match status" value="1"/>
</dbReference>
<sequence>MKEWRERRSLSQLALACGASVSQRHLSFVESGRSSPSREMVVRLAEQLSVPLRERNALLVAAGFAPLYSQRAPEDPALRSPGAAIAAILRGHEPCPALAVDRHWNLVHANDALAPLLAGVDKDLLKAPINLLRLTLHPRGLMPRIVNYFEWRQYLLQRLDREIAKTADLILAELAKELKSYQSDGTGNGIAANLPDRGNAALLLQLSTELGPLSLISTTTVFGTALDIGLSELTIEAFFPADGDTAKRLQRISAA</sequence>
<dbReference type="SMART" id="SM00530">
    <property type="entry name" value="HTH_XRE"/>
    <property type="match status" value="1"/>
</dbReference>
<evidence type="ECO:0000313" key="3">
    <source>
        <dbReference type="Proteomes" id="UP001596353"/>
    </source>
</evidence>
<accession>A0ABW2B214</accession>
<dbReference type="CDD" id="cd00093">
    <property type="entry name" value="HTH_XRE"/>
    <property type="match status" value="1"/>
</dbReference>
<feature type="domain" description="HTH cro/C1-type" evidence="1">
    <location>
        <begin position="1"/>
        <end position="55"/>
    </location>
</feature>
<dbReference type="Proteomes" id="UP001596353">
    <property type="component" value="Unassembled WGS sequence"/>
</dbReference>
<dbReference type="Gene3D" id="1.10.260.40">
    <property type="entry name" value="lambda repressor-like DNA-binding domains"/>
    <property type="match status" value="1"/>
</dbReference>